<feature type="region of interest" description="Disordered" evidence="6">
    <location>
        <begin position="591"/>
        <end position="622"/>
    </location>
</feature>
<feature type="domain" description="VWFA" evidence="7">
    <location>
        <begin position="664"/>
        <end position="849"/>
    </location>
</feature>
<evidence type="ECO:0000256" key="6">
    <source>
        <dbReference type="SAM" id="MobiDB-lite"/>
    </source>
</evidence>
<keyword evidence="2" id="KW-0964">Secreted</keyword>
<dbReference type="SUPFAM" id="SSF53300">
    <property type="entry name" value="vWA-like"/>
    <property type="match status" value="3"/>
</dbReference>
<dbReference type="Pfam" id="PF01391">
    <property type="entry name" value="Collagen"/>
    <property type="match status" value="1"/>
</dbReference>
<dbReference type="PANTHER" id="PTHR24020">
    <property type="entry name" value="COLLAGEN ALPHA"/>
    <property type="match status" value="1"/>
</dbReference>
<feature type="region of interest" description="Disordered" evidence="6">
    <location>
        <begin position="304"/>
        <end position="566"/>
    </location>
</feature>
<evidence type="ECO:0000256" key="5">
    <source>
        <dbReference type="ARBA" id="ARBA00022889"/>
    </source>
</evidence>
<dbReference type="InterPro" id="IPR050525">
    <property type="entry name" value="ECM_Assembly_Org"/>
</dbReference>
<dbReference type="InterPro" id="IPR036465">
    <property type="entry name" value="vWFA_dom_sf"/>
</dbReference>
<feature type="domain" description="VWFA" evidence="7">
    <location>
        <begin position="90"/>
        <end position="284"/>
    </location>
</feature>
<proteinExistence type="predicted"/>
<keyword evidence="3" id="KW-0272">Extracellular matrix</keyword>
<dbReference type="PROSITE" id="PS50234">
    <property type="entry name" value="VWFA"/>
    <property type="match status" value="3"/>
</dbReference>
<dbReference type="GO" id="GO:0007155">
    <property type="term" value="P:cell adhesion"/>
    <property type="evidence" value="ECO:0007669"/>
    <property type="project" value="UniProtKB-KW"/>
</dbReference>
<accession>A0ABD1JF30</accession>
<sequence>MQYFSTVFITWLARIVLFQSFRNEVKFLFTFISFKIRRFCEYLTSSFLRYISKISMNTPIIIMCLLLSLVTTAQSLRKEDFGDFYGCPAEVYIVLDTSESVALRAKPYGSFVEKIKQFALDFVEQLNERYYRCDRNLTWSVGVLHYSDEVKIMSELIRVHEAGGKAKLRKAIQDIRYIGKGTHTDCAISVATGQLMIGSPLSGNKYMVVVTDGHPFDGYKEPCGGISHAASEARGMEIKIFGVAITPDHLDNRLSAIATDVRYRYNLSATSNNPEVVRNTINTITSTIYKDSEVLCCSYECKAARGPAGPPGDRGEAGTPGRHGVAGRHGSLGLKGASGDQGPPGHRGEKGDSGPTGNGGPRGPSGQKGERGKNGVDGKDGLMGDAGLVGLPGCKGDDGTDGEPGPPGLRGDPGSFGNLGEKGETGPTGSPGLSGVPGHTGPKGASGLPGTRGSKGDRGDDGDFGASGSPGSEGGIGEKGLRGPPGIRGGPGEKGDLGNPGAQGHEGPSGEIGVVGANGATGLKGYKGEPGPAGPEGVKGSGGLPGPPGERGPIGLRGEDGVPGEGQPGYAGFQGFPGLRGPAGPKGVRGFPGMKGDAGLPGDRGDDNNLPGREGAVGPKGYPGLAGEQGTPGGVGPMGPDECEILEVIQKLCSCCECECGPVKLLFVLDSSESIGLQNFTLEKQFIIRVINKITKFSKNKNEPGSRVGVIQYSHEGTQELVSMDDPRITSLSQLKSAVKNMRWIAGGTYTGEALDFASKAFRISQLDHKVVIVLTDGRSDTRDTKPLSSLCAVPNIRVLGIGIGDVFRRGPYHTMLERITCLGTATPGTYLKLTDHSQLLEDSLFQNVTSYVCQDKKCPDYSCRADFREATDIIFMLDGSSSVGQKNFELSRAFVANMANRLLSTDHAGLLRLSVLQYSGSQQHNVEVPFTSSAVDLLTRLQSVRYMDSATDLPAALAFLTSAVQREGRPRVPKKVVIFTDGRSVSTARADIPRAAAAVLGKNMQVFALTVGEIVDETGVCQLVTGQASGYSYEAVDHRVHRVAHYSDLARRVVMQSLAKKLAKA</sequence>
<feature type="compositionally biased region" description="Basic and acidic residues" evidence="6">
    <location>
        <begin position="368"/>
        <end position="382"/>
    </location>
</feature>
<evidence type="ECO:0000256" key="2">
    <source>
        <dbReference type="ARBA" id="ARBA00022525"/>
    </source>
</evidence>
<name>A0ABD1JF30_9TELE</name>
<dbReference type="Pfam" id="PF00092">
    <property type="entry name" value="VWA"/>
    <property type="match status" value="3"/>
</dbReference>
<dbReference type="FunFam" id="3.40.50.410:FF:000026">
    <property type="entry name" value="Collagen, type VI, alpha 1"/>
    <property type="match status" value="1"/>
</dbReference>
<reference evidence="8 9" key="1">
    <citation type="submission" date="2024-09" db="EMBL/GenBank/DDBJ databases">
        <title>A chromosome-level genome assembly of Gray's grenadier anchovy, Coilia grayii.</title>
        <authorList>
            <person name="Fu Z."/>
        </authorList>
    </citation>
    <scope>NUCLEOTIDE SEQUENCE [LARGE SCALE GENOMIC DNA]</scope>
    <source>
        <strain evidence="8">G4</strain>
        <tissue evidence="8">Muscle</tissue>
    </source>
</reference>
<evidence type="ECO:0000256" key="4">
    <source>
        <dbReference type="ARBA" id="ARBA00022737"/>
    </source>
</evidence>
<keyword evidence="9" id="KW-1185">Reference proteome</keyword>
<dbReference type="EMBL" id="JBHFQA010000017">
    <property type="protein sequence ID" value="KAL2084693.1"/>
    <property type="molecule type" value="Genomic_DNA"/>
</dbReference>
<gene>
    <name evidence="8" type="ORF">ACEWY4_020211</name>
</gene>
<keyword evidence="5" id="KW-0130">Cell adhesion</keyword>
<dbReference type="SMART" id="SM00327">
    <property type="entry name" value="VWA"/>
    <property type="match status" value="3"/>
</dbReference>
<feature type="compositionally biased region" description="Gly residues" evidence="6">
    <location>
        <begin position="354"/>
        <end position="363"/>
    </location>
</feature>
<feature type="domain" description="VWFA" evidence="7">
    <location>
        <begin position="873"/>
        <end position="1059"/>
    </location>
</feature>
<keyword evidence="4" id="KW-0677">Repeat</keyword>
<comment type="subcellular location">
    <subcellularLocation>
        <location evidence="1">Secreted</location>
        <location evidence="1">Extracellular space</location>
        <location evidence="1">Extracellular matrix</location>
    </subcellularLocation>
</comment>
<evidence type="ECO:0000259" key="7">
    <source>
        <dbReference type="PROSITE" id="PS50234"/>
    </source>
</evidence>
<dbReference type="Gene3D" id="3.40.50.410">
    <property type="entry name" value="von Willebrand factor, type A domain"/>
    <property type="match status" value="3"/>
</dbReference>
<evidence type="ECO:0000313" key="8">
    <source>
        <dbReference type="EMBL" id="KAL2084693.1"/>
    </source>
</evidence>
<evidence type="ECO:0000256" key="1">
    <source>
        <dbReference type="ARBA" id="ARBA00004498"/>
    </source>
</evidence>
<evidence type="ECO:0000313" key="9">
    <source>
        <dbReference type="Proteomes" id="UP001591681"/>
    </source>
</evidence>
<dbReference type="InterPro" id="IPR002035">
    <property type="entry name" value="VWF_A"/>
</dbReference>
<dbReference type="AlphaFoldDB" id="A0ABD1JF30"/>
<dbReference type="InterPro" id="IPR008160">
    <property type="entry name" value="Collagen"/>
</dbReference>
<organism evidence="8 9">
    <name type="scientific">Coilia grayii</name>
    <name type="common">Gray's grenadier anchovy</name>
    <dbReference type="NCBI Taxonomy" id="363190"/>
    <lineage>
        <taxon>Eukaryota</taxon>
        <taxon>Metazoa</taxon>
        <taxon>Chordata</taxon>
        <taxon>Craniata</taxon>
        <taxon>Vertebrata</taxon>
        <taxon>Euteleostomi</taxon>
        <taxon>Actinopterygii</taxon>
        <taxon>Neopterygii</taxon>
        <taxon>Teleostei</taxon>
        <taxon>Clupei</taxon>
        <taxon>Clupeiformes</taxon>
        <taxon>Clupeoidei</taxon>
        <taxon>Engraulidae</taxon>
        <taxon>Coilinae</taxon>
        <taxon>Coilia</taxon>
    </lineage>
</organism>
<evidence type="ECO:0000256" key="3">
    <source>
        <dbReference type="ARBA" id="ARBA00022530"/>
    </source>
</evidence>
<protein>
    <recommendedName>
        <fullName evidence="7">VWFA domain-containing protein</fullName>
    </recommendedName>
</protein>
<dbReference type="PRINTS" id="PR00453">
    <property type="entry name" value="VWFADOMAIN"/>
</dbReference>
<dbReference type="Proteomes" id="UP001591681">
    <property type="component" value="Unassembled WGS sequence"/>
</dbReference>
<comment type="caution">
    <text evidence="8">The sequence shown here is derived from an EMBL/GenBank/DDBJ whole genome shotgun (WGS) entry which is preliminary data.</text>
</comment>
<dbReference type="PANTHER" id="PTHR24020:SF18">
    <property type="entry name" value="COLLAGEN ALPHA-1(VI) CHAIN"/>
    <property type="match status" value="1"/>
</dbReference>